<dbReference type="Gene3D" id="3.40.50.300">
    <property type="entry name" value="P-loop containing nucleotide triphosphate hydrolases"/>
    <property type="match status" value="1"/>
</dbReference>
<dbReference type="PROSITE" id="PS50893">
    <property type="entry name" value="ABC_TRANSPORTER_2"/>
    <property type="match status" value="1"/>
</dbReference>
<keyword evidence="1" id="KW-0813">Transport</keyword>
<name>A0A7V8VBK7_9BACT</name>
<organism evidence="5 6">
    <name type="scientific">Thermogemmata fonticola</name>
    <dbReference type="NCBI Taxonomy" id="2755323"/>
    <lineage>
        <taxon>Bacteria</taxon>
        <taxon>Pseudomonadati</taxon>
        <taxon>Planctomycetota</taxon>
        <taxon>Planctomycetia</taxon>
        <taxon>Gemmatales</taxon>
        <taxon>Gemmataceae</taxon>
        <taxon>Thermogemmata</taxon>
    </lineage>
</organism>
<dbReference type="SMART" id="SM00382">
    <property type="entry name" value="AAA"/>
    <property type="match status" value="1"/>
</dbReference>
<comment type="caution">
    <text evidence="5">The sequence shown here is derived from an EMBL/GenBank/DDBJ whole genome shotgun (WGS) entry which is preliminary data.</text>
</comment>
<evidence type="ECO:0000256" key="3">
    <source>
        <dbReference type="ARBA" id="ARBA00022840"/>
    </source>
</evidence>
<gene>
    <name evidence="5" type="ORF">H0921_02535</name>
</gene>
<dbReference type="Pfam" id="PF00005">
    <property type="entry name" value="ABC_tran"/>
    <property type="match status" value="1"/>
</dbReference>
<accession>A0A7V8VBK7</accession>
<protein>
    <submittedName>
        <fullName evidence="5">ABC transporter ATP-binding protein</fullName>
    </submittedName>
</protein>
<dbReference type="InterPro" id="IPR003593">
    <property type="entry name" value="AAA+_ATPase"/>
</dbReference>
<dbReference type="PANTHER" id="PTHR42711:SF16">
    <property type="entry name" value="ABC TRANSPORTER ATP-BINDING PROTEIN"/>
    <property type="match status" value="1"/>
</dbReference>
<evidence type="ECO:0000256" key="1">
    <source>
        <dbReference type="ARBA" id="ARBA00022448"/>
    </source>
</evidence>
<dbReference type="InterPro" id="IPR027417">
    <property type="entry name" value="P-loop_NTPase"/>
</dbReference>
<dbReference type="InterPro" id="IPR003439">
    <property type="entry name" value="ABC_transporter-like_ATP-bd"/>
</dbReference>
<dbReference type="Proteomes" id="UP000542342">
    <property type="component" value="Unassembled WGS sequence"/>
</dbReference>
<dbReference type="CDD" id="cd03230">
    <property type="entry name" value="ABC_DR_subfamily_A"/>
    <property type="match status" value="1"/>
</dbReference>
<keyword evidence="6" id="KW-1185">Reference proteome</keyword>
<dbReference type="GO" id="GO:0005524">
    <property type="term" value="F:ATP binding"/>
    <property type="evidence" value="ECO:0007669"/>
    <property type="project" value="UniProtKB-KW"/>
</dbReference>
<evidence type="ECO:0000313" key="6">
    <source>
        <dbReference type="Proteomes" id="UP000542342"/>
    </source>
</evidence>
<keyword evidence="2" id="KW-0547">Nucleotide-binding</keyword>
<keyword evidence="3 5" id="KW-0067">ATP-binding</keyword>
<dbReference type="SUPFAM" id="SSF52540">
    <property type="entry name" value="P-loop containing nucleoside triphosphate hydrolases"/>
    <property type="match status" value="1"/>
</dbReference>
<dbReference type="AlphaFoldDB" id="A0A7V8VBK7"/>
<evidence type="ECO:0000259" key="4">
    <source>
        <dbReference type="PROSITE" id="PS50893"/>
    </source>
</evidence>
<reference evidence="5 6" key="1">
    <citation type="submission" date="2020-07" db="EMBL/GenBank/DDBJ databases">
        <title>Thermogemmata thermophila gen. nov., sp. nov., a novel moderate thermophilic planctomycete from a Kamchatka hot spring.</title>
        <authorList>
            <person name="Elcheninov A.G."/>
            <person name="Podosokorskaya O.A."/>
            <person name="Kovaleva O.L."/>
            <person name="Novikov A."/>
            <person name="Bonch-Osmolovskaya E.A."/>
            <person name="Toshchakov S.V."/>
            <person name="Kublanov I.V."/>
        </authorList>
    </citation>
    <scope>NUCLEOTIDE SEQUENCE [LARGE SCALE GENOMIC DNA]</scope>
    <source>
        <strain evidence="5 6">2918</strain>
    </source>
</reference>
<evidence type="ECO:0000256" key="2">
    <source>
        <dbReference type="ARBA" id="ARBA00022741"/>
    </source>
</evidence>
<evidence type="ECO:0000313" key="5">
    <source>
        <dbReference type="EMBL" id="MBA2225032.1"/>
    </source>
</evidence>
<feature type="domain" description="ABC transporter" evidence="4">
    <location>
        <begin position="2"/>
        <end position="232"/>
    </location>
</feature>
<dbReference type="InterPro" id="IPR050763">
    <property type="entry name" value="ABC_transporter_ATP-binding"/>
</dbReference>
<proteinExistence type="predicted"/>
<dbReference type="EMBL" id="JACEFB010000001">
    <property type="protein sequence ID" value="MBA2225032.1"/>
    <property type="molecule type" value="Genomic_DNA"/>
</dbReference>
<dbReference type="GO" id="GO:0016887">
    <property type="term" value="F:ATP hydrolysis activity"/>
    <property type="evidence" value="ECO:0007669"/>
    <property type="project" value="InterPro"/>
</dbReference>
<sequence>MIELLRVSKRYGDKWAVQDLSLTVPRGELFAFLGPNGAGKTTTIKILCGLLLPTAGSVRIGGYDLATQGEEARRLISYVPDQPFLYDKLTGREFLQFIADLYGLPADHARDRMAEVIQLFRLEDFVDDLAERYSHGMRQRTVFAAALLHQPQVLVADEPTVGLDPKSIRELKTLLRRLAREGMTIFLSTHTLDIAEELADRIGIIDHGRLLGLGNLDELRRQAASDGDLEDVFLKITAEAAEEASGVQGAIMADGTLSSERTQKAERAGGA</sequence>
<dbReference type="RefSeq" id="WP_194536434.1">
    <property type="nucleotide sequence ID" value="NZ_JACEFB010000001.1"/>
</dbReference>
<dbReference type="PANTHER" id="PTHR42711">
    <property type="entry name" value="ABC TRANSPORTER ATP-BINDING PROTEIN"/>
    <property type="match status" value="1"/>
</dbReference>